<dbReference type="EMBL" id="JAUJYN010000004">
    <property type="protein sequence ID" value="KAK1272714.1"/>
    <property type="molecule type" value="Genomic_DNA"/>
</dbReference>
<feature type="domain" description="Retrotransposon gag" evidence="1">
    <location>
        <begin position="20"/>
        <end position="115"/>
    </location>
</feature>
<comment type="caution">
    <text evidence="2">The sequence shown here is derived from an EMBL/GenBank/DDBJ whole genome shotgun (WGS) entry which is preliminary data.</text>
</comment>
<proteinExistence type="predicted"/>
<gene>
    <name evidence="2" type="ORF">QJS04_geneDACA021439</name>
</gene>
<dbReference type="PANTHER" id="PTHR15503">
    <property type="entry name" value="LDOC1 RELATED"/>
    <property type="match status" value="1"/>
</dbReference>
<dbReference type="Proteomes" id="UP001179952">
    <property type="component" value="Unassembled WGS sequence"/>
</dbReference>
<dbReference type="SUPFAM" id="SSF50630">
    <property type="entry name" value="Acid proteases"/>
    <property type="match status" value="1"/>
</dbReference>
<dbReference type="CDD" id="cd00303">
    <property type="entry name" value="retropepsin_like"/>
    <property type="match status" value="1"/>
</dbReference>
<dbReference type="InterPro" id="IPR032567">
    <property type="entry name" value="RTL1-rel"/>
</dbReference>
<reference evidence="2" key="1">
    <citation type="journal article" date="2023" name="Nat. Commun.">
        <title>Diploid and tetraploid genomes of Acorus and the evolution of monocots.</title>
        <authorList>
            <person name="Ma L."/>
            <person name="Liu K.W."/>
            <person name="Li Z."/>
            <person name="Hsiao Y.Y."/>
            <person name="Qi Y."/>
            <person name="Fu T."/>
            <person name="Tang G.D."/>
            <person name="Zhang D."/>
            <person name="Sun W.H."/>
            <person name="Liu D.K."/>
            <person name="Li Y."/>
            <person name="Chen G.Z."/>
            <person name="Liu X.D."/>
            <person name="Liao X.Y."/>
            <person name="Jiang Y.T."/>
            <person name="Yu X."/>
            <person name="Hao Y."/>
            <person name="Huang J."/>
            <person name="Zhao X.W."/>
            <person name="Ke S."/>
            <person name="Chen Y.Y."/>
            <person name="Wu W.L."/>
            <person name="Hsu J.L."/>
            <person name="Lin Y.F."/>
            <person name="Huang M.D."/>
            <person name="Li C.Y."/>
            <person name="Huang L."/>
            <person name="Wang Z.W."/>
            <person name="Zhao X."/>
            <person name="Zhong W.Y."/>
            <person name="Peng D.H."/>
            <person name="Ahmad S."/>
            <person name="Lan S."/>
            <person name="Zhang J.S."/>
            <person name="Tsai W.C."/>
            <person name="Van de Peer Y."/>
            <person name="Liu Z.J."/>
        </authorList>
    </citation>
    <scope>NUCLEOTIDE SEQUENCE</scope>
    <source>
        <strain evidence="2">SCP</strain>
    </source>
</reference>
<keyword evidence="3" id="KW-1185">Reference proteome</keyword>
<reference evidence="2" key="2">
    <citation type="submission" date="2023-06" db="EMBL/GenBank/DDBJ databases">
        <authorList>
            <person name="Ma L."/>
            <person name="Liu K.-W."/>
            <person name="Li Z."/>
            <person name="Hsiao Y.-Y."/>
            <person name="Qi Y."/>
            <person name="Fu T."/>
            <person name="Tang G."/>
            <person name="Zhang D."/>
            <person name="Sun W.-H."/>
            <person name="Liu D.-K."/>
            <person name="Li Y."/>
            <person name="Chen G.-Z."/>
            <person name="Liu X.-D."/>
            <person name="Liao X.-Y."/>
            <person name="Jiang Y.-T."/>
            <person name="Yu X."/>
            <person name="Hao Y."/>
            <person name="Huang J."/>
            <person name="Zhao X.-W."/>
            <person name="Ke S."/>
            <person name="Chen Y.-Y."/>
            <person name="Wu W.-L."/>
            <person name="Hsu J.-L."/>
            <person name="Lin Y.-F."/>
            <person name="Huang M.-D."/>
            <person name="Li C.-Y."/>
            <person name="Huang L."/>
            <person name="Wang Z.-W."/>
            <person name="Zhao X."/>
            <person name="Zhong W.-Y."/>
            <person name="Peng D.-H."/>
            <person name="Ahmad S."/>
            <person name="Lan S."/>
            <person name="Zhang J.-S."/>
            <person name="Tsai W.-C."/>
            <person name="Van De Peer Y."/>
            <person name="Liu Z.-J."/>
        </authorList>
    </citation>
    <scope>NUCLEOTIDE SEQUENCE</scope>
    <source>
        <strain evidence="2">SCP</strain>
        <tissue evidence="2">Leaves</tissue>
    </source>
</reference>
<organism evidence="2 3">
    <name type="scientific">Acorus gramineus</name>
    <name type="common">Dwarf sweet flag</name>
    <dbReference type="NCBI Taxonomy" id="55184"/>
    <lineage>
        <taxon>Eukaryota</taxon>
        <taxon>Viridiplantae</taxon>
        <taxon>Streptophyta</taxon>
        <taxon>Embryophyta</taxon>
        <taxon>Tracheophyta</taxon>
        <taxon>Spermatophyta</taxon>
        <taxon>Magnoliopsida</taxon>
        <taxon>Liliopsida</taxon>
        <taxon>Acoraceae</taxon>
        <taxon>Acorus</taxon>
    </lineage>
</organism>
<evidence type="ECO:0000259" key="1">
    <source>
        <dbReference type="Pfam" id="PF03732"/>
    </source>
</evidence>
<dbReference type="Pfam" id="PF08284">
    <property type="entry name" value="RVP_2"/>
    <property type="match status" value="1"/>
</dbReference>
<accession>A0AAV9B7P1</accession>
<dbReference type="Gene3D" id="2.40.70.10">
    <property type="entry name" value="Acid Proteases"/>
    <property type="match status" value="1"/>
</dbReference>
<protein>
    <recommendedName>
        <fullName evidence="1">Retrotransposon gag domain-containing protein</fullName>
    </recommendedName>
</protein>
<dbReference type="PANTHER" id="PTHR15503:SF42">
    <property type="entry name" value="ZINC FINGER, CCHC-TYPE, RETROTRANSPOSON GAG DOMAIN, ASPARTIC PEPTIDASE DOMAIN PROTEIN-RELATED"/>
    <property type="match status" value="1"/>
</dbReference>
<name>A0AAV9B7P1_ACOGR</name>
<evidence type="ECO:0000313" key="3">
    <source>
        <dbReference type="Proteomes" id="UP001179952"/>
    </source>
</evidence>
<sequence>MEVDTIFSTMLCTDRQRVSLATFMLKGSAADWWATRSVDIPEGLEQLTWAGFRRYFLEEYFPFSTRQIVMQEFEQLTQGTMSVADYSTRFTRLSRFAPALVMDEETRCRRFELGLSSAIRVHVTSQAFSRYSDLVSRAKTVERDVQGRVAALSVEEAQASGSVVRGTVQISQLPAYVLFDSEATHSFVSPAFARRTGVASAPLDAVLEVSLPVGDRILLSSVYRGCTVEIAEHEFPVELVELAMADFDAILGMDWLAASHASIDCFAKSVSFHLPGRRSFQFVGDRDVAPLGFVSSMQAWRLLQGGCEGFLAYIALEDAPLRADISQTPIVAEYPEVFPDDLPGLPPDRAIEFEINLVPGTEPVSRLG</sequence>
<evidence type="ECO:0000313" key="2">
    <source>
        <dbReference type="EMBL" id="KAK1272714.1"/>
    </source>
</evidence>
<dbReference type="AlphaFoldDB" id="A0AAV9B7P1"/>
<dbReference type="InterPro" id="IPR021109">
    <property type="entry name" value="Peptidase_aspartic_dom_sf"/>
</dbReference>
<dbReference type="InterPro" id="IPR005162">
    <property type="entry name" value="Retrotrans_gag_dom"/>
</dbReference>
<dbReference type="Pfam" id="PF03732">
    <property type="entry name" value="Retrotrans_gag"/>
    <property type="match status" value="1"/>
</dbReference>